<feature type="domain" description="EamA" evidence="7">
    <location>
        <begin position="309"/>
        <end position="446"/>
    </location>
</feature>
<evidence type="ECO:0000259" key="7">
    <source>
        <dbReference type="Pfam" id="PF00892"/>
    </source>
</evidence>
<feature type="transmembrane region" description="Helical" evidence="6">
    <location>
        <begin position="217"/>
        <end position="236"/>
    </location>
</feature>
<evidence type="ECO:0000256" key="6">
    <source>
        <dbReference type="SAM" id="Phobius"/>
    </source>
</evidence>
<sequence length="533" mass="59309">MATPNESRLSFEYYSTKASYGDVPEGQQELAINSELIEMDETVEGLKLDTTIPSNEEEIIQTKDSKFSSIWDWFKSNVLSHVLIWCNLAMFSGFLIITPHSMKILHPLIFAFVRCVIIVISLFPLMLIVDKNFTFKSKKYMMKRARRFRINHTNIYGSRCLGWIYNVFYDDKSAIVSHIIRRIPDLKKAKQLAICGTLVVLNQVLFVAGLYLTNSTITGVIQPVVPVIVCTLSMMMGKETKSILKFIGVLIAVGGAMSMLLVSALSKNYPTARELEPDSYSNSSPFERLPYYFILLHDGTKGISYSFILGLLCLLGNTFSYAIYLIHQRNLLVSGVPAVTVTFWSFFFGLGTSFLCALYAFPSFSLRKVDTMSVLGVLYAAIPYGSLQFVITTYASKLSTPTIVSIYSTVSPLVATSVGVVYFKEIPSPLVLVGAALILLGVLFVIGARYKETRQERARSTDPTETSVHDDIDDTLSFNPLEQKQSTTSLSSTTKITEPLDFSPSTLSESIDCESSSATSLERKVENNCTVEP</sequence>
<organism evidence="8 9">
    <name type="scientific">Naegleria fowleri</name>
    <name type="common">Brain eating amoeba</name>
    <dbReference type="NCBI Taxonomy" id="5763"/>
    <lineage>
        <taxon>Eukaryota</taxon>
        <taxon>Discoba</taxon>
        <taxon>Heterolobosea</taxon>
        <taxon>Tetramitia</taxon>
        <taxon>Eutetramitia</taxon>
        <taxon>Vahlkampfiidae</taxon>
        <taxon>Naegleria</taxon>
    </lineage>
</organism>
<dbReference type="GeneID" id="68115014"/>
<feature type="compositionally biased region" description="Basic and acidic residues" evidence="5">
    <location>
        <begin position="455"/>
        <end position="470"/>
    </location>
</feature>
<keyword evidence="4 6" id="KW-0472">Membrane</keyword>
<dbReference type="RefSeq" id="XP_044568594.1">
    <property type="nucleotide sequence ID" value="XM_044711579.1"/>
</dbReference>
<feature type="transmembrane region" description="Helical" evidence="6">
    <location>
        <begin position="303"/>
        <end position="326"/>
    </location>
</feature>
<evidence type="ECO:0000256" key="5">
    <source>
        <dbReference type="SAM" id="MobiDB-lite"/>
    </source>
</evidence>
<dbReference type="VEuPathDB" id="AmoebaDB:NfTy_005780"/>
<feature type="transmembrane region" description="Helical" evidence="6">
    <location>
        <begin position="373"/>
        <end position="391"/>
    </location>
</feature>
<protein>
    <recommendedName>
        <fullName evidence="7">EamA domain-containing protein</fullName>
    </recommendedName>
</protein>
<dbReference type="EMBL" id="VFQX01000004">
    <property type="protein sequence ID" value="KAF0983881.1"/>
    <property type="molecule type" value="Genomic_DNA"/>
</dbReference>
<comment type="caution">
    <text evidence="8">The sequence shown here is derived from an EMBL/GenBank/DDBJ whole genome shotgun (WGS) entry which is preliminary data.</text>
</comment>
<keyword evidence="9" id="KW-1185">Reference proteome</keyword>
<dbReference type="GO" id="GO:0022857">
    <property type="term" value="F:transmembrane transporter activity"/>
    <property type="evidence" value="ECO:0007669"/>
    <property type="project" value="InterPro"/>
</dbReference>
<dbReference type="GO" id="GO:0016020">
    <property type="term" value="C:membrane"/>
    <property type="evidence" value="ECO:0007669"/>
    <property type="project" value="UniProtKB-SubCell"/>
</dbReference>
<evidence type="ECO:0000313" key="9">
    <source>
        <dbReference type="Proteomes" id="UP000444721"/>
    </source>
</evidence>
<evidence type="ECO:0000313" key="8">
    <source>
        <dbReference type="EMBL" id="KAF0983881.1"/>
    </source>
</evidence>
<accession>A0A6A5C9M3</accession>
<dbReference type="OrthoDB" id="1728340at2759"/>
<feature type="transmembrane region" description="Helical" evidence="6">
    <location>
        <begin position="403"/>
        <end position="423"/>
    </location>
</feature>
<reference evidence="8 9" key="1">
    <citation type="journal article" date="2019" name="Sci. Rep.">
        <title>Nanopore sequencing improves the draft genome of the human pathogenic amoeba Naegleria fowleri.</title>
        <authorList>
            <person name="Liechti N."/>
            <person name="Schurch N."/>
            <person name="Bruggmann R."/>
            <person name="Wittwer M."/>
        </authorList>
    </citation>
    <scope>NUCLEOTIDE SEQUENCE [LARGE SCALE GENOMIC DNA]</scope>
    <source>
        <strain evidence="8 9">ATCC 30894</strain>
    </source>
</reference>
<feature type="transmembrane region" description="Helical" evidence="6">
    <location>
        <begin position="104"/>
        <end position="129"/>
    </location>
</feature>
<dbReference type="InterPro" id="IPR030184">
    <property type="entry name" value="WAT1-related"/>
</dbReference>
<proteinExistence type="predicted"/>
<feature type="transmembrane region" description="Helical" evidence="6">
    <location>
        <begin position="192"/>
        <end position="211"/>
    </location>
</feature>
<dbReference type="AlphaFoldDB" id="A0A6A5C9M3"/>
<dbReference type="SUPFAM" id="SSF103481">
    <property type="entry name" value="Multidrug resistance efflux transporter EmrE"/>
    <property type="match status" value="2"/>
</dbReference>
<evidence type="ECO:0000256" key="3">
    <source>
        <dbReference type="ARBA" id="ARBA00022989"/>
    </source>
</evidence>
<name>A0A6A5C9M3_NAEFO</name>
<dbReference type="OMA" id="RWIYSIF"/>
<feature type="region of interest" description="Disordered" evidence="5">
    <location>
        <begin position="483"/>
        <end position="533"/>
    </location>
</feature>
<gene>
    <name evidence="8" type="ORF">FDP41_007796</name>
</gene>
<dbReference type="Pfam" id="PF00892">
    <property type="entry name" value="EamA"/>
    <property type="match status" value="1"/>
</dbReference>
<comment type="subcellular location">
    <subcellularLocation>
        <location evidence="1">Membrane</location>
        <topology evidence="1">Multi-pass membrane protein</topology>
    </subcellularLocation>
</comment>
<dbReference type="VEuPathDB" id="AmoebaDB:FDP41_007796"/>
<feature type="transmembrane region" description="Helical" evidence="6">
    <location>
        <begin position="78"/>
        <end position="98"/>
    </location>
</feature>
<feature type="compositionally biased region" description="Polar residues" evidence="5">
    <location>
        <begin position="503"/>
        <end position="520"/>
    </location>
</feature>
<keyword evidence="2 6" id="KW-0812">Transmembrane</keyword>
<dbReference type="InterPro" id="IPR037185">
    <property type="entry name" value="EmrE-like"/>
</dbReference>
<evidence type="ECO:0000256" key="4">
    <source>
        <dbReference type="ARBA" id="ARBA00023136"/>
    </source>
</evidence>
<feature type="transmembrane region" description="Helical" evidence="6">
    <location>
        <begin position="429"/>
        <end position="450"/>
    </location>
</feature>
<keyword evidence="3 6" id="KW-1133">Transmembrane helix</keyword>
<feature type="transmembrane region" description="Helical" evidence="6">
    <location>
        <begin position="338"/>
        <end position="361"/>
    </location>
</feature>
<feature type="transmembrane region" description="Helical" evidence="6">
    <location>
        <begin position="243"/>
        <end position="265"/>
    </location>
</feature>
<feature type="region of interest" description="Disordered" evidence="5">
    <location>
        <begin position="455"/>
        <end position="474"/>
    </location>
</feature>
<evidence type="ECO:0000256" key="1">
    <source>
        <dbReference type="ARBA" id="ARBA00004141"/>
    </source>
</evidence>
<dbReference type="PANTHER" id="PTHR31218">
    <property type="entry name" value="WAT1-RELATED PROTEIN"/>
    <property type="match status" value="1"/>
</dbReference>
<dbReference type="Proteomes" id="UP000444721">
    <property type="component" value="Unassembled WGS sequence"/>
</dbReference>
<dbReference type="VEuPathDB" id="AmoebaDB:NF0018470"/>
<dbReference type="InterPro" id="IPR000620">
    <property type="entry name" value="EamA_dom"/>
</dbReference>
<evidence type="ECO:0000256" key="2">
    <source>
        <dbReference type="ARBA" id="ARBA00022692"/>
    </source>
</evidence>